<feature type="coiled-coil region" evidence="1">
    <location>
        <begin position="294"/>
        <end position="345"/>
    </location>
</feature>
<organism evidence="4 6">
    <name type="scientific">Agrilus planipennis</name>
    <name type="common">Emerald ash borer</name>
    <name type="synonym">Agrilus marcopoli</name>
    <dbReference type="NCBI Taxonomy" id="224129"/>
    <lineage>
        <taxon>Eukaryota</taxon>
        <taxon>Metazoa</taxon>
        <taxon>Ecdysozoa</taxon>
        <taxon>Arthropoda</taxon>
        <taxon>Hexapoda</taxon>
        <taxon>Insecta</taxon>
        <taxon>Pterygota</taxon>
        <taxon>Neoptera</taxon>
        <taxon>Endopterygota</taxon>
        <taxon>Coleoptera</taxon>
        <taxon>Polyphaga</taxon>
        <taxon>Elateriformia</taxon>
        <taxon>Buprestoidea</taxon>
        <taxon>Buprestidae</taxon>
        <taxon>Agrilinae</taxon>
        <taxon>Agrilus</taxon>
    </lineage>
</organism>
<proteinExistence type="predicted"/>
<keyword evidence="3" id="KW-1133">Transmembrane helix</keyword>
<evidence type="ECO:0000256" key="3">
    <source>
        <dbReference type="SAM" id="Phobius"/>
    </source>
</evidence>
<feature type="region of interest" description="Disordered" evidence="2">
    <location>
        <begin position="24"/>
        <end position="50"/>
    </location>
</feature>
<gene>
    <name evidence="5 6" type="primary">LOC108737450</name>
</gene>
<feature type="region of interest" description="Disordered" evidence="2">
    <location>
        <begin position="229"/>
        <end position="258"/>
    </location>
</feature>
<keyword evidence="1" id="KW-0175">Coiled coil</keyword>
<evidence type="ECO:0000256" key="2">
    <source>
        <dbReference type="SAM" id="MobiDB-lite"/>
    </source>
</evidence>
<dbReference type="GeneID" id="108737450"/>
<dbReference type="Proteomes" id="UP000192223">
    <property type="component" value="Unplaced"/>
</dbReference>
<sequence>MDKQDSPSDSTDSASSWEFVLDSHKNNSKLTKKNPSAPSSRSSESDSISILSDGEEFEHYEAVVETAEKCTDDLLFSSDTSTSVESGNDKSTNDSLQPLERKDLNNATILNKHITLEESNLPIIGSCDQLNFSYLTSVSIALILALSIFLSPLNSIFLKYFHKNNTLDEGDFEEGFYSNECPPISKYCLTQYIYNEKDAGHLIINPVDENNFKLKFEVIPPAEEINFNNLPLEKDNGQTKNTKNRSKNRKQKHSKESIGEVNKKGLEFEKRQKSSTKGQNILDIEANQLERLNKDDYKRFIMKLKRKREKLNSRAKYIKKKEKYLDAKEQELLKMEKELYERSEKIKEFVRREEKRRRHFNNKDNNKNSFKSKYYNEPLKEEKMRIKRKELNNTVSGEWYDQLYNAREKIRKDEHASDWMFELYNYREAKRRENKGKNKSSWVGGGVNYRSNFRR</sequence>
<reference evidence="5 6" key="1">
    <citation type="submission" date="2025-04" db="UniProtKB">
        <authorList>
            <consortium name="RefSeq"/>
        </authorList>
    </citation>
    <scope>IDENTIFICATION</scope>
    <source>
        <tissue evidence="5 6">Entire body</tissue>
    </source>
</reference>
<name>A0A1W4WPF8_AGRPL</name>
<evidence type="ECO:0000313" key="4">
    <source>
        <dbReference type="Proteomes" id="UP000192223"/>
    </source>
</evidence>
<feature type="compositionally biased region" description="Low complexity" evidence="2">
    <location>
        <begin position="36"/>
        <end position="50"/>
    </location>
</feature>
<dbReference type="RefSeq" id="XP_018325806.1">
    <property type="nucleotide sequence ID" value="XM_018470304.2"/>
</dbReference>
<dbReference type="RefSeq" id="XP_018325805.1">
    <property type="nucleotide sequence ID" value="XM_018470303.2"/>
</dbReference>
<feature type="region of interest" description="Disordered" evidence="2">
    <location>
        <begin position="352"/>
        <end position="375"/>
    </location>
</feature>
<evidence type="ECO:0000313" key="5">
    <source>
        <dbReference type="RefSeq" id="XP_018325805.1"/>
    </source>
</evidence>
<keyword evidence="4" id="KW-1185">Reference proteome</keyword>
<feature type="region of interest" description="Disordered" evidence="2">
    <location>
        <begin position="78"/>
        <end position="98"/>
    </location>
</feature>
<accession>A0A1W4WPF8</accession>
<feature type="compositionally biased region" description="Basic residues" evidence="2">
    <location>
        <begin position="242"/>
        <end position="253"/>
    </location>
</feature>
<keyword evidence="3" id="KW-0472">Membrane</keyword>
<keyword evidence="3" id="KW-0812">Transmembrane</keyword>
<evidence type="ECO:0000256" key="1">
    <source>
        <dbReference type="SAM" id="Coils"/>
    </source>
</evidence>
<dbReference type="KEGG" id="apln:108737450"/>
<protein>
    <submittedName>
        <fullName evidence="5 6">Uncharacterized protein LOC108737450 isoform X1</fullName>
    </submittedName>
</protein>
<dbReference type="AlphaFoldDB" id="A0A1W4WPF8"/>
<feature type="transmembrane region" description="Helical" evidence="3">
    <location>
        <begin position="132"/>
        <end position="153"/>
    </location>
</feature>
<evidence type="ECO:0000313" key="6">
    <source>
        <dbReference type="RefSeq" id="XP_018325806.1"/>
    </source>
</evidence>